<gene>
    <name evidence="5" type="ORF">LCGC14_1522780</name>
</gene>
<name>A0A0F9LZ98_9ZZZZ</name>
<reference evidence="5" key="1">
    <citation type="journal article" date="2015" name="Nature">
        <title>Complex archaea that bridge the gap between prokaryotes and eukaryotes.</title>
        <authorList>
            <person name="Spang A."/>
            <person name="Saw J.H."/>
            <person name="Jorgensen S.L."/>
            <person name="Zaremba-Niedzwiedzka K."/>
            <person name="Martijn J."/>
            <person name="Lind A.E."/>
            <person name="van Eijk R."/>
            <person name="Schleper C."/>
            <person name="Guy L."/>
            <person name="Ettema T.J."/>
        </authorList>
    </citation>
    <scope>NUCLEOTIDE SEQUENCE</scope>
</reference>
<dbReference type="GO" id="GO:0046872">
    <property type="term" value="F:metal ion binding"/>
    <property type="evidence" value="ECO:0007669"/>
    <property type="project" value="UniProtKB-KW"/>
</dbReference>
<proteinExistence type="predicted"/>
<keyword evidence="3" id="KW-0408">Iron</keyword>
<protein>
    <recommendedName>
        <fullName evidence="6">FAD-dependent oxidoreductase</fullName>
    </recommendedName>
</protein>
<feature type="non-terminal residue" evidence="5">
    <location>
        <position position="1"/>
    </location>
</feature>
<sequence>PDSVCYGSFFIDVHNCTGPGMDAETFRPQPGFKYQIPYRCIVPREVDNLLVAGRCISVTHRALGSTRVMPQCAALGQAAGAAAALSIADDCPPRELPVTKLLSHLRAAGAILDEADILTPQT</sequence>
<evidence type="ECO:0000256" key="1">
    <source>
        <dbReference type="ARBA" id="ARBA00022723"/>
    </source>
</evidence>
<evidence type="ECO:0008006" key="6">
    <source>
        <dbReference type="Google" id="ProtNLM"/>
    </source>
</evidence>
<dbReference type="AlphaFoldDB" id="A0A0F9LZ98"/>
<dbReference type="InterPro" id="IPR039650">
    <property type="entry name" value="HdrA-like"/>
</dbReference>
<organism evidence="5">
    <name type="scientific">marine sediment metagenome</name>
    <dbReference type="NCBI Taxonomy" id="412755"/>
    <lineage>
        <taxon>unclassified sequences</taxon>
        <taxon>metagenomes</taxon>
        <taxon>ecological metagenomes</taxon>
    </lineage>
</organism>
<comment type="caution">
    <text evidence="5">The sequence shown here is derived from an EMBL/GenBank/DDBJ whole genome shotgun (WGS) entry which is preliminary data.</text>
</comment>
<keyword evidence="2" id="KW-0560">Oxidoreductase</keyword>
<evidence type="ECO:0000256" key="3">
    <source>
        <dbReference type="ARBA" id="ARBA00023004"/>
    </source>
</evidence>
<dbReference type="GO" id="GO:0016491">
    <property type="term" value="F:oxidoreductase activity"/>
    <property type="evidence" value="ECO:0007669"/>
    <property type="project" value="UniProtKB-KW"/>
</dbReference>
<dbReference type="PANTHER" id="PTHR43498">
    <property type="entry name" value="FERREDOXIN:COB-COM HETERODISULFIDE REDUCTASE SUBUNIT A"/>
    <property type="match status" value="1"/>
</dbReference>
<evidence type="ECO:0000256" key="2">
    <source>
        <dbReference type="ARBA" id="ARBA00023002"/>
    </source>
</evidence>
<evidence type="ECO:0000313" key="5">
    <source>
        <dbReference type="EMBL" id="KKM62332.1"/>
    </source>
</evidence>
<dbReference type="PANTHER" id="PTHR43498:SF1">
    <property type="entry name" value="COB--COM HETERODISULFIDE REDUCTASE IRON-SULFUR SUBUNIT A"/>
    <property type="match status" value="1"/>
</dbReference>
<dbReference type="Pfam" id="PF12831">
    <property type="entry name" value="FAD_oxidored"/>
    <property type="match status" value="1"/>
</dbReference>
<accession>A0A0F9LZ98</accession>
<dbReference type="GO" id="GO:0051536">
    <property type="term" value="F:iron-sulfur cluster binding"/>
    <property type="evidence" value="ECO:0007669"/>
    <property type="project" value="UniProtKB-KW"/>
</dbReference>
<evidence type="ECO:0000256" key="4">
    <source>
        <dbReference type="ARBA" id="ARBA00023014"/>
    </source>
</evidence>
<dbReference type="EMBL" id="LAZR01011316">
    <property type="protein sequence ID" value="KKM62332.1"/>
    <property type="molecule type" value="Genomic_DNA"/>
</dbReference>
<keyword evidence="1" id="KW-0479">Metal-binding</keyword>
<keyword evidence="4" id="KW-0411">Iron-sulfur</keyword>